<dbReference type="FunFam" id="3.50.30.20:FF:000001">
    <property type="entry name" value="Carbamoyl-phosphate synthase small chain"/>
    <property type="match status" value="1"/>
</dbReference>
<comment type="similarity">
    <text evidence="3 11">Belongs to the CarA family.</text>
</comment>
<evidence type="ECO:0000256" key="7">
    <source>
        <dbReference type="ARBA" id="ARBA00022962"/>
    </source>
</evidence>
<dbReference type="Pfam" id="PF00117">
    <property type="entry name" value="GATase"/>
    <property type="match status" value="1"/>
</dbReference>
<dbReference type="InterPro" id="IPR029062">
    <property type="entry name" value="Class_I_gatase-like"/>
</dbReference>
<keyword evidence="7 11" id="KW-0315">Glutamine amidotransferase</keyword>
<dbReference type="NCBIfam" id="TIGR01368">
    <property type="entry name" value="CPSaseIIsmall"/>
    <property type="match status" value="1"/>
</dbReference>
<keyword evidence="4 11" id="KW-0436">Ligase</keyword>
<dbReference type="GO" id="GO:0005524">
    <property type="term" value="F:ATP binding"/>
    <property type="evidence" value="ECO:0007669"/>
    <property type="project" value="UniProtKB-UniRule"/>
</dbReference>
<gene>
    <name evidence="11" type="primary">carA</name>
    <name evidence="13" type="ORF">H0486_10920</name>
</gene>
<dbReference type="EC" id="6.3.5.5" evidence="11"/>
<feature type="binding site" evidence="11">
    <location>
        <position position="292"/>
    </location>
    <ligand>
        <name>L-glutamine</name>
        <dbReference type="ChEBI" id="CHEBI:58359"/>
    </ligand>
</feature>
<evidence type="ECO:0000256" key="10">
    <source>
        <dbReference type="ARBA" id="ARBA00049285"/>
    </source>
</evidence>
<dbReference type="CDD" id="cd01744">
    <property type="entry name" value="GATase1_CPSase"/>
    <property type="match status" value="1"/>
</dbReference>
<evidence type="ECO:0000256" key="1">
    <source>
        <dbReference type="ARBA" id="ARBA00004812"/>
    </source>
</evidence>
<dbReference type="Gene3D" id="3.40.50.880">
    <property type="match status" value="1"/>
</dbReference>
<feature type="binding site" evidence="11">
    <location>
        <position position="252"/>
    </location>
    <ligand>
        <name>L-glutamine</name>
        <dbReference type="ChEBI" id="CHEBI:58359"/>
    </ligand>
</feature>
<keyword evidence="8 11" id="KW-0665">Pyrimidine biosynthesis</keyword>
<dbReference type="InterPro" id="IPR002474">
    <property type="entry name" value="CarbamoylP_synth_ssu_N"/>
</dbReference>
<keyword evidence="11" id="KW-0028">Amino-acid biosynthesis</keyword>
<evidence type="ECO:0000313" key="14">
    <source>
        <dbReference type="Proteomes" id="UP000574276"/>
    </source>
</evidence>
<keyword evidence="11" id="KW-0055">Arginine biosynthesis</keyword>
<comment type="pathway">
    <text evidence="2 11">Amino-acid biosynthesis; L-arginine biosynthesis; carbamoyl phosphate from bicarbonate: step 1/1.</text>
</comment>
<protein>
    <recommendedName>
        <fullName evidence="11">Carbamoyl phosphate synthase small chain</fullName>
        <ecNumber evidence="11">6.3.5.5</ecNumber>
    </recommendedName>
    <alternativeName>
        <fullName evidence="11">Carbamoyl phosphate synthetase glutamine chain</fullName>
    </alternativeName>
</protein>
<dbReference type="Pfam" id="PF00988">
    <property type="entry name" value="CPSase_sm_chain"/>
    <property type="match status" value="1"/>
</dbReference>
<dbReference type="InterPro" id="IPR036480">
    <property type="entry name" value="CarbP_synth_ssu_N_sf"/>
</dbReference>
<dbReference type="GO" id="GO:0044205">
    <property type="term" value="P:'de novo' UMP biosynthetic process"/>
    <property type="evidence" value="ECO:0007669"/>
    <property type="project" value="UniProtKB-UniRule"/>
</dbReference>
<dbReference type="SMART" id="SM01097">
    <property type="entry name" value="CPSase_sm_chain"/>
    <property type="match status" value="1"/>
</dbReference>
<comment type="function">
    <text evidence="11">Small subunit of the glutamine-dependent carbamoyl phosphate synthetase (CPSase). CPSase catalyzes the formation of carbamoyl phosphate from the ammonia moiety of glutamine, carbonate, and phosphate donated by ATP, constituting the first step of 2 biosynthetic pathways, one leading to arginine and/or urea and the other to pyrimidine nucleotides. The small subunit (glutamine amidotransferase) binds and cleaves glutamine to supply the large subunit with the substrate ammonia.</text>
</comment>
<dbReference type="PANTHER" id="PTHR43418">
    <property type="entry name" value="MULTIFUNCTIONAL TRYPTOPHAN BIOSYNTHESIS PROTEIN-RELATED"/>
    <property type="match status" value="1"/>
</dbReference>
<evidence type="ECO:0000256" key="8">
    <source>
        <dbReference type="ARBA" id="ARBA00022975"/>
    </source>
</evidence>
<keyword evidence="5 11" id="KW-0547">Nucleotide-binding</keyword>
<accession>A0A839K171</accession>
<feature type="binding site" evidence="11">
    <location>
        <position position="290"/>
    </location>
    <ligand>
        <name>L-glutamine</name>
        <dbReference type="ChEBI" id="CHEBI:58359"/>
    </ligand>
</feature>
<sequence>MSEELYLVLENGDIFKGKSFGAKHEAVGEIVFTTGMTGYIETLTDPSYCGQIIVHTFPMIGNYGIISTDFESKSVKAAAVIVKEWCHEPSNFRNEETLDHFLKKQNVPGLYGIDTRALTKIIREYGNLRGMITTNPKSADTIHWEEHVLKNPVASVSTKSKYEVKSEETKYKVALLDFGLKENIKRELLRRGCDLVIFPYDATKDDILAVKPDGIMLSNGPGDPRDNEVVIENLKEIIKTGLPIFGICLGHQLLALASGFETRKLTYGHRGSNQPVQEVATGKVYMSSQNHGYAVDQLSIDESIATMTFFNRNDNTCEGVEYKNQPIFSVQFHPEGCGGPQDTLFLFDKFIKLLEVSRNAAK</sequence>
<dbReference type="GO" id="GO:0006541">
    <property type="term" value="P:glutamine metabolic process"/>
    <property type="evidence" value="ECO:0007669"/>
    <property type="project" value="InterPro"/>
</dbReference>
<dbReference type="Proteomes" id="UP000574276">
    <property type="component" value="Unassembled WGS sequence"/>
</dbReference>
<dbReference type="PRINTS" id="PR00096">
    <property type="entry name" value="GATASE"/>
</dbReference>
<feature type="binding site" evidence="11">
    <location>
        <position position="222"/>
    </location>
    <ligand>
        <name>L-glutamine</name>
        <dbReference type="ChEBI" id="CHEBI:58359"/>
    </ligand>
</feature>
<dbReference type="EMBL" id="JACEGA010000001">
    <property type="protein sequence ID" value="MBB2183390.1"/>
    <property type="molecule type" value="Genomic_DNA"/>
</dbReference>
<dbReference type="RefSeq" id="WP_228353048.1">
    <property type="nucleotide sequence ID" value="NZ_JACEGA010000001.1"/>
</dbReference>
<dbReference type="SUPFAM" id="SSF52317">
    <property type="entry name" value="Class I glutamine amidotransferase-like"/>
    <property type="match status" value="1"/>
</dbReference>
<dbReference type="PRINTS" id="PR00097">
    <property type="entry name" value="ANTSNTHASEII"/>
</dbReference>
<comment type="catalytic activity">
    <reaction evidence="9 11">
        <text>hydrogencarbonate + L-glutamine + 2 ATP + H2O = carbamoyl phosphate + L-glutamate + 2 ADP + phosphate + 2 H(+)</text>
        <dbReference type="Rhea" id="RHEA:18633"/>
        <dbReference type="ChEBI" id="CHEBI:15377"/>
        <dbReference type="ChEBI" id="CHEBI:15378"/>
        <dbReference type="ChEBI" id="CHEBI:17544"/>
        <dbReference type="ChEBI" id="CHEBI:29985"/>
        <dbReference type="ChEBI" id="CHEBI:30616"/>
        <dbReference type="ChEBI" id="CHEBI:43474"/>
        <dbReference type="ChEBI" id="CHEBI:58228"/>
        <dbReference type="ChEBI" id="CHEBI:58359"/>
        <dbReference type="ChEBI" id="CHEBI:456216"/>
        <dbReference type="EC" id="6.3.5.5"/>
    </reaction>
</comment>
<evidence type="ECO:0000256" key="2">
    <source>
        <dbReference type="ARBA" id="ARBA00005077"/>
    </source>
</evidence>
<dbReference type="PROSITE" id="PS51273">
    <property type="entry name" value="GATASE_TYPE_1"/>
    <property type="match status" value="1"/>
</dbReference>
<proteinExistence type="inferred from homology"/>
<dbReference type="GO" id="GO:0004088">
    <property type="term" value="F:carbamoyl-phosphate synthase (glutamine-hydrolyzing) activity"/>
    <property type="evidence" value="ECO:0007669"/>
    <property type="project" value="UniProtKB-UniRule"/>
</dbReference>
<evidence type="ECO:0000256" key="5">
    <source>
        <dbReference type="ARBA" id="ARBA00022741"/>
    </source>
</evidence>
<dbReference type="SUPFAM" id="SSF52021">
    <property type="entry name" value="Carbamoyl phosphate synthetase, small subunit N-terminal domain"/>
    <property type="match status" value="1"/>
</dbReference>
<comment type="catalytic activity">
    <reaction evidence="10 11">
        <text>L-glutamine + H2O = L-glutamate + NH4(+)</text>
        <dbReference type="Rhea" id="RHEA:15889"/>
        <dbReference type="ChEBI" id="CHEBI:15377"/>
        <dbReference type="ChEBI" id="CHEBI:28938"/>
        <dbReference type="ChEBI" id="CHEBI:29985"/>
        <dbReference type="ChEBI" id="CHEBI:58359"/>
    </reaction>
</comment>
<evidence type="ECO:0000259" key="12">
    <source>
        <dbReference type="SMART" id="SM01097"/>
    </source>
</evidence>
<dbReference type="PANTHER" id="PTHR43418:SF7">
    <property type="entry name" value="CARBAMOYL-PHOSPHATE SYNTHASE SMALL CHAIN"/>
    <property type="match status" value="1"/>
</dbReference>
<feature type="region of interest" description="CPSase" evidence="11">
    <location>
        <begin position="1"/>
        <end position="171"/>
    </location>
</feature>
<keyword evidence="14" id="KW-1185">Reference proteome</keyword>
<dbReference type="PRINTS" id="PR00099">
    <property type="entry name" value="CPSGATASE"/>
</dbReference>
<dbReference type="Gene3D" id="3.50.30.20">
    <property type="entry name" value="Carbamoyl-phosphate synthase small subunit, N-terminal domain"/>
    <property type="match status" value="1"/>
</dbReference>
<dbReference type="UniPathway" id="UPA00068">
    <property type="reaction ID" value="UER00171"/>
</dbReference>
<evidence type="ECO:0000256" key="11">
    <source>
        <dbReference type="HAMAP-Rule" id="MF_01209"/>
    </source>
</evidence>
<evidence type="ECO:0000256" key="6">
    <source>
        <dbReference type="ARBA" id="ARBA00022840"/>
    </source>
</evidence>
<organism evidence="13 14">
    <name type="scientific">Variimorphobacter saccharofermentans</name>
    <dbReference type="NCBI Taxonomy" id="2755051"/>
    <lineage>
        <taxon>Bacteria</taxon>
        <taxon>Bacillati</taxon>
        <taxon>Bacillota</taxon>
        <taxon>Clostridia</taxon>
        <taxon>Lachnospirales</taxon>
        <taxon>Lachnospiraceae</taxon>
        <taxon>Variimorphobacter</taxon>
    </lineage>
</organism>
<keyword evidence="6 11" id="KW-0067">ATP-binding</keyword>
<evidence type="ECO:0000256" key="3">
    <source>
        <dbReference type="ARBA" id="ARBA00007800"/>
    </source>
</evidence>
<dbReference type="UniPathway" id="UPA00070">
    <property type="reaction ID" value="UER00115"/>
</dbReference>
<comment type="pathway">
    <text evidence="1 11">Pyrimidine metabolism; UMP biosynthesis via de novo pathway; (S)-dihydroorotate from bicarbonate: step 1/3.</text>
</comment>
<feature type="binding site" evidence="11">
    <location>
        <position position="220"/>
    </location>
    <ligand>
        <name>L-glutamine</name>
        <dbReference type="ChEBI" id="CHEBI:58359"/>
    </ligand>
</feature>
<evidence type="ECO:0000256" key="4">
    <source>
        <dbReference type="ARBA" id="ARBA00022598"/>
    </source>
</evidence>
<dbReference type="InterPro" id="IPR050472">
    <property type="entry name" value="Anth_synth/Amidotransfase"/>
</dbReference>
<evidence type="ECO:0000313" key="13">
    <source>
        <dbReference type="EMBL" id="MBB2183390.1"/>
    </source>
</evidence>
<evidence type="ECO:0000256" key="9">
    <source>
        <dbReference type="ARBA" id="ARBA00048816"/>
    </source>
</evidence>
<dbReference type="InterPro" id="IPR006274">
    <property type="entry name" value="CarbamoylP_synth_ssu"/>
</dbReference>
<feature type="active site" evidence="11">
    <location>
        <position position="335"/>
    </location>
</feature>
<feature type="active site" evidence="11">
    <location>
        <position position="333"/>
    </location>
</feature>
<feature type="binding site" evidence="11">
    <location>
        <position position="47"/>
    </location>
    <ligand>
        <name>L-glutamine</name>
        <dbReference type="ChEBI" id="CHEBI:58359"/>
    </ligand>
</feature>
<comment type="caution">
    <text evidence="13">The sequence shown here is derived from an EMBL/GenBank/DDBJ whole genome shotgun (WGS) entry which is preliminary data.</text>
</comment>
<feature type="active site" description="Nucleophile" evidence="11">
    <location>
        <position position="248"/>
    </location>
</feature>
<dbReference type="GO" id="GO:0006207">
    <property type="term" value="P:'de novo' pyrimidine nucleobase biosynthetic process"/>
    <property type="evidence" value="ECO:0007669"/>
    <property type="project" value="InterPro"/>
</dbReference>
<feature type="domain" description="Carbamoyl-phosphate synthase small subunit N-terminal" evidence="12">
    <location>
        <begin position="3"/>
        <end position="133"/>
    </location>
</feature>
<dbReference type="AlphaFoldDB" id="A0A839K171"/>
<dbReference type="InterPro" id="IPR035686">
    <property type="entry name" value="CPSase_GATase1"/>
</dbReference>
<reference evidence="13 14" key="1">
    <citation type="submission" date="2020-07" db="EMBL/GenBank/DDBJ databases">
        <title>Characterization and genome sequencing of isolate MD1, a novel member within the family Lachnospiraceae.</title>
        <authorList>
            <person name="Rettenmaier R."/>
            <person name="Di Bello L."/>
            <person name="Zinser C."/>
            <person name="Scheitz K."/>
            <person name="Liebl W."/>
            <person name="Zverlov V."/>
        </authorList>
    </citation>
    <scope>NUCLEOTIDE SEQUENCE [LARGE SCALE GENOMIC DNA]</scope>
    <source>
        <strain evidence="13 14">MD1</strain>
    </source>
</reference>
<name>A0A839K171_9FIRM</name>
<feature type="binding site" evidence="11">
    <location>
        <position position="249"/>
    </location>
    <ligand>
        <name>L-glutamine</name>
        <dbReference type="ChEBI" id="CHEBI:58359"/>
    </ligand>
</feature>
<dbReference type="GO" id="GO:0006526">
    <property type="term" value="P:L-arginine biosynthetic process"/>
    <property type="evidence" value="ECO:0007669"/>
    <property type="project" value="UniProtKB-UniRule"/>
</dbReference>
<comment type="subunit">
    <text evidence="11">Composed of two chains; the small (or glutamine) chain promotes the hydrolysis of glutamine to ammonia, which is used by the large (or ammonia) chain to synthesize carbamoyl phosphate. Tetramer of heterodimers (alpha,beta)4.</text>
</comment>
<dbReference type="HAMAP" id="MF_01209">
    <property type="entry name" value="CPSase_S_chain"/>
    <property type="match status" value="1"/>
</dbReference>
<dbReference type="NCBIfam" id="NF009475">
    <property type="entry name" value="PRK12838.1"/>
    <property type="match status" value="1"/>
</dbReference>
<dbReference type="InterPro" id="IPR017926">
    <property type="entry name" value="GATASE"/>
</dbReference>
<feature type="binding site" evidence="11">
    <location>
        <position position="293"/>
    </location>
    <ligand>
        <name>L-glutamine</name>
        <dbReference type="ChEBI" id="CHEBI:58359"/>
    </ligand>
</feature>